<dbReference type="Pfam" id="PF05036">
    <property type="entry name" value="SPOR"/>
    <property type="match status" value="1"/>
</dbReference>
<keyword evidence="4" id="KW-1185">Reference proteome</keyword>
<name>A0A4V2SM31_RHOAD</name>
<evidence type="ECO:0000259" key="2">
    <source>
        <dbReference type="PROSITE" id="PS51724"/>
    </source>
</evidence>
<dbReference type="PROSITE" id="PS51724">
    <property type="entry name" value="SPOR"/>
    <property type="match status" value="1"/>
</dbReference>
<gene>
    <name evidence="3" type="ORF">EV656_103167</name>
</gene>
<dbReference type="GO" id="GO:0042834">
    <property type="term" value="F:peptidoglycan binding"/>
    <property type="evidence" value="ECO:0007669"/>
    <property type="project" value="InterPro"/>
</dbReference>
<dbReference type="Proteomes" id="UP000295733">
    <property type="component" value="Unassembled WGS sequence"/>
</dbReference>
<dbReference type="InterPro" id="IPR007730">
    <property type="entry name" value="SPOR-like_dom"/>
</dbReference>
<feature type="domain" description="SPOR" evidence="2">
    <location>
        <begin position="219"/>
        <end position="306"/>
    </location>
</feature>
<dbReference type="EMBL" id="SLXL01000003">
    <property type="protein sequence ID" value="TCP25416.1"/>
    <property type="molecule type" value="Genomic_DNA"/>
</dbReference>
<evidence type="ECO:0000313" key="3">
    <source>
        <dbReference type="EMBL" id="TCP25416.1"/>
    </source>
</evidence>
<dbReference type="Gene3D" id="3.30.70.1070">
    <property type="entry name" value="Sporulation related repeat"/>
    <property type="match status" value="1"/>
</dbReference>
<feature type="transmembrane region" description="Helical" evidence="1">
    <location>
        <begin position="20"/>
        <end position="43"/>
    </location>
</feature>
<dbReference type="RefSeq" id="WP_132601397.1">
    <property type="nucleotide sequence ID" value="NZ_NRRP01000018.1"/>
</dbReference>
<keyword evidence="1" id="KW-0812">Transmembrane</keyword>
<accession>A0A4V2SM31</accession>
<reference evidence="3 4" key="1">
    <citation type="submission" date="2019-03" db="EMBL/GenBank/DDBJ databases">
        <title>Genomic Encyclopedia of Type Strains, Phase IV (KMG-IV): sequencing the most valuable type-strain genomes for metagenomic binning, comparative biology and taxonomic classification.</title>
        <authorList>
            <person name="Goeker M."/>
        </authorList>
    </citation>
    <scope>NUCLEOTIDE SEQUENCE [LARGE SCALE GENOMIC DNA]</scope>
    <source>
        <strain evidence="3 4">DSM 2781</strain>
    </source>
</reference>
<proteinExistence type="predicted"/>
<sequence length="306" mass="31382">MADIDFDAVVDDDAEGVPPILGVLAMWAGGVMSLALVAGLATWGYRITVRDMTGVPVVQALAGPMRVAPDDPGGQLAAHQGLAVNHVAAAGGVAPPPDELQLAPRSVGLVAEDRTRGALVPPVRPAALAEDLPGIAAPTPLAFDAGGEIPSTKVPAGAEITAPETATVSVAMRELPEGALARSPRPIARPETDLVARAAIAAASAAVGPAPITDLVPEDIVPGTVLVQLGAFDTQADARQVWGRLTGSDRYGDFFDEKLRVVQEAESGGRLFYRLRAAGFGDLAEARRFCAALMAEGADCIPVVAR</sequence>
<comment type="caution">
    <text evidence="3">The sequence shown here is derived from an EMBL/GenBank/DDBJ whole genome shotgun (WGS) entry which is preliminary data.</text>
</comment>
<evidence type="ECO:0000256" key="1">
    <source>
        <dbReference type="SAM" id="Phobius"/>
    </source>
</evidence>
<keyword evidence="1" id="KW-0472">Membrane</keyword>
<keyword evidence="1" id="KW-1133">Transmembrane helix</keyword>
<dbReference type="OrthoDB" id="8479416at2"/>
<protein>
    <submittedName>
        <fullName evidence="3">Sporulation related protein</fullName>
    </submittedName>
</protein>
<dbReference type="SUPFAM" id="SSF110997">
    <property type="entry name" value="Sporulation related repeat"/>
    <property type="match status" value="1"/>
</dbReference>
<organism evidence="3 4">
    <name type="scientific">Rhodovulum adriaticum</name>
    <name type="common">Rhodopseudomonas adriatica</name>
    <dbReference type="NCBI Taxonomy" id="35804"/>
    <lineage>
        <taxon>Bacteria</taxon>
        <taxon>Pseudomonadati</taxon>
        <taxon>Pseudomonadota</taxon>
        <taxon>Alphaproteobacteria</taxon>
        <taxon>Rhodobacterales</taxon>
        <taxon>Paracoccaceae</taxon>
        <taxon>Rhodovulum</taxon>
    </lineage>
</organism>
<dbReference type="InterPro" id="IPR036680">
    <property type="entry name" value="SPOR-like_sf"/>
</dbReference>
<evidence type="ECO:0000313" key="4">
    <source>
        <dbReference type="Proteomes" id="UP000295733"/>
    </source>
</evidence>
<dbReference type="AlphaFoldDB" id="A0A4V2SM31"/>